<dbReference type="GO" id="GO:0005737">
    <property type="term" value="C:cytoplasm"/>
    <property type="evidence" value="ECO:0007669"/>
    <property type="project" value="TreeGrafter"/>
</dbReference>
<protein>
    <submittedName>
        <fullName evidence="2">Ribosomal-protein-serine acetyltransferase</fullName>
    </submittedName>
</protein>
<evidence type="ECO:0000313" key="2">
    <source>
        <dbReference type="EMBL" id="GGM33757.1"/>
    </source>
</evidence>
<dbReference type="EMBL" id="BMLG01000010">
    <property type="protein sequence ID" value="GGM33757.1"/>
    <property type="molecule type" value="Genomic_DNA"/>
</dbReference>
<reference evidence="2" key="2">
    <citation type="submission" date="2020-09" db="EMBL/GenBank/DDBJ databases">
        <authorList>
            <person name="Sun Q."/>
            <person name="Zhou Y."/>
        </authorList>
    </citation>
    <scope>NUCLEOTIDE SEQUENCE</scope>
    <source>
        <strain evidence="2">CGMCC 1.6333</strain>
    </source>
</reference>
<dbReference type="SUPFAM" id="SSF55729">
    <property type="entry name" value="Acyl-CoA N-acyltransferases (Nat)"/>
    <property type="match status" value="1"/>
</dbReference>
<sequence>MFNEKINDELSLRLLETRDAAVVFNLVDQSRDYLRRWLGWVDDTKTVQDTEKFIQITMEGFSARRSLNAAILYKGQIVGIAGYNEFDWTNKIAYIGYWMGEGYQGKGIMTNAVRFLTRYAIDELELNRVDIRAAVQNKKSRAIAERLGFTEEGRLRQAEYLYDRYVDHVIYGMLATDWKERSL</sequence>
<feature type="domain" description="N-acetyltransferase" evidence="1">
    <location>
        <begin position="10"/>
        <end position="167"/>
    </location>
</feature>
<dbReference type="OrthoDB" id="9784707at2"/>
<keyword evidence="3" id="KW-1185">Reference proteome</keyword>
<dbReference type="GO" id="GO:1990189">
    <property type="term" value="F:protein N-terminal-serine acetyltransferase activity"/>
    <property type="evidence" value="ECO:0007669"/>
    <property type="project" value="TreeGrafter"/>
</dbReference>
<dbReference type="GO" id="GO:0008999">
    <property type="term" value="F:protein-N-terminal-alanine acetyltransferase activity"/>
    <property type="evidence" value="ECO:0007669"/>
    <property type="project" value="TreeGrafter"/>
</dbReference>
<proteinExistence type="predicted"/>
<evidence type="ECO:0000313" key="3">
    <source>
        <dbReference type="Proteomes" id="UP000618460"/>
    </source>
</evidence>
<gene>
    <name evidence="2" type="ORF">GCM10011351_19680</name>
</gene>
<dbReference type="Proteomes" id="UP000618460">
    <property type="component" value="Unassembled WGS sequence"/>
</dbReference>
<comment type="caution">
    <text evidence="2">The sequence shown here is derived from an EMBL/GenBank/DDBJ whole genome shotgun (WGS) entry which is preliminary data.</text>
</comment>
<organism evidence="2 3">
    <name type="scientific">Paraliobacillus quinghaiensis</name>
    <dbReference type="NCBI Taxonomy" id="470815"/>
    <lineage>
        <taxon>Bacteria</taxon>
        <taxon>Bacillati</taxon>
        <taxon>Bacillota</taxon>
        <taxon>Bacilli</taxon>
        <taxon>Bacillales</taxon>
        <taxon>Bacillaceae</taxon>
        <taxon>Paraliobacillus</taxon>
    </lineage>
</organism>
<dbReference type="InterPro" id="IPR051908">
    <property type="entry name" value="Ribosomal_N-acetyltransferase"/>
</dbReference>
<evidence type="ECO:0000259" key="1">
    <source>
        <dbReference type="PROSITE" id="PS51186"/>
    </source>
</evidence>
<dbReference type="PROSITE" id="PS51186">
    <property type="entry name" value="GNAT"/>
    <property type="match status" value="1"/>
</dbReference>
<dbReference type="Pfam" id="PF13302">
    <property type="entry name" value="Acetyltransf_3"/>
    <property type="match status" value="1"/>
</dbReference>
<name>A0A917TRI3_9BACI</name>
<accession>A0A917TRI3</accession>
<dbReference type="InterPro" id="IPR000182">
    <property type="entry name" value="GNAT_dom"/>
</dbReference>
<dbReference type="InterPro" id="IPR016181">
    <property type="entry name" value="Acyl_CoA_acyltransferase"/>
</dbReference>
<dbReference type="AlphaFoldDB" id="A0A917TRI3"/>
<dbReference type="PANTHER" id="PTHR43441">
    <property type="entry name" value="RIBOSOMAL-PROTEIN-SERINE ACETYLTRANSFERASE"/>
    <property type="match status" value="1"/>
</dbReference>
<dbReference type="RefSeq" id="WP_117155315.1">
    <property type="nucleotide sequence ID" value="NZ_BMLG01000010.1"/>
</dbReference>
<reference evidence="2" key="1">
    <citation type="journal article" date="2014" name="Int. J. Syst. Evol. Microbiol.">
        <title>Complete genome sequence of Corynebacterium casei LMG S-19264T (=DSM 44701T), isolated from a smear-ripened cheese.</title>
        <authorList>
            <consortium name="US DOE Joint Genome Institute (JGI-PGF)"/>
            <person name="Walter F."/>
            <person name="Albersmeier A."/>
            <person name="Kalinowski J."/>
            <person name="Ruckert C."/>
        </authorList>
    </citation>
    <scope>NUCLEOTIDE SEQUENCE</scope>
    <source>
        <strain evidence="2">CGMCC 1.6333</strain>
    </source>
</reference>
<dbReference type="PANTHER" id="PTHR43441:SF12">
    <property type="entry name" value="RIBOSOMAL N-ACETYLTRANSFERASE YDAF-RELATED"/>
    <property type="match status" value="1"/>
</dbReference>
<dbReference type="Gene3D" id="3.40.630.30">
    <property type="match status" value="1"/>
</dbReference>